<evidence type="ECO:0000313" key="2">
    <source>
        <dbReference type="EMBL" id="OGZ53575.1"/>
    </source>
</evidence>
<name>A0A1G2GTN7_9BACT</name>
<dbReference type="Gene3D" id="3.30.420.40">
    <property type="match status" value="2"/>
</dbReference>
<sequence length="504" mass="56506">MMKRLSSYIQKLLSLLRVKPLIGGLEISDIALRFVHKSKGIWHFVAIRLEPGIFEEGKIKSSEKFIAALKNLKSQAFPEKKLRKIPVVVSFSSVSIYSQVFSLPIIQGENLDRAVQLNVEMISPIDTSRAYSGWQKVGEDQESLRLDVLSAFIDRAVVDEITKALLAADFIPVVVESRALSLARLLREEGLQIGLDMNKSYVLIRVDDSGIDFLIIRLGQLYFEYFNSWRNIADEKGAISSQAFEAAVIRSLHQVVNFYNQHWTGSPSEVVLSAAALKDETKKIIADNFSFTVRDLIFKDQETAPEWYIALGCGLRGESPRSRDRELSLLGIGAQEEFREEQVILFLGFWRVLVPVVLGLFLCVFSLSYLFLTQTSSGLKSQSLLSLGDSGLEEGRVLQTQAQEFNHLVELFNSVRAAQVSESTLIEKIRGIAESSGIMITRIYFQSPSIPILFNGEVRSEDKLTAFKNALTGDPGFKDVNLNLIDIHKSPTGLSFLITFRLNQ</sequence>
<keyword evidence="1" id="KW-1133">Transmembrane helix</keyword>
<keyword evidence="1" id="KW-0472">Membrane</keyword>
<evidence type="ECO:0008006" key="4">
    <source>
        <dbReference type="Google" id="ProtNLM"/>
    </source>
</evidence>
<evidence type="ECO:0000313" key="3">
    <source>
        <dbReference type="Proteomes" id="UP000179106"/>
    </source>
</evidence>
<gene>
    <name evidence="2" type="ORF">A3B25_00535</name>
</gene>
<accession>A0A1G2GTN7</accession>
<dbReference type="EMBL" id="MHNW01000015">
    <property type="protein sequence ID" value="OGZ53575.1"/>
    <property type="molecule type" value="Genomic_DNA"/>
</dbReference>
<dbReference type="STRING" id="1802126.A3B25_00535"/>
<organism evidence="2 3">
    <name type="scientific">Candidatus Ryanbacteria bacterium RIFCSPLOWO2_01_FULL_48_26</name>
    <dbReference type="NCBI Taxonomy" id="1802126"/>
    <lineage>
        <taxon>Bacteria</taxon>
        <taxon>Candidatus Ryaniibacteriota</taxon>
    </lineage>
</organism>
<dbReference type="Proteomes" id="UP000179106">
    <property type="component" value="Unassembled WGS sequence"/>
</dbReference>
<reference evidence="2 3" key="1">
    <citation type="journal article" date="2016" name="Nat. Commun.">
        <title>Thousands of microbial genomes shed light on interconnected biogeochemical processes in an aquifer system.</title>
        <authorList>
            <person name="Anantharaman K."/>
            <person name="Brown C.T."/>
            <person name="Hug L.A."/>
            <person name="Sharon I."/>
            <person name="Castelle C.J."/>
            <person name="Probst A.J."/>
            <person name="Thomas B.C."/>
            <person name="Singh A."/>
            <person name="Wilkins M.J."/>
            <person name="Karaoz U."/>
            <person name="Brodie E.L."/>
            <person name="Williams K.H."/>
            <person name="Hubbard S.S."/>
            <person name="Banfield J.F."/>
        </authorList>
    </citation>
    <scope>NUCLEOTIDE SEQUENCE [LARGE SCALE GENOMIC DNA]</scope>
</reference>
<dbReference type="AlphaFoldDB" id="A0A1G2GTN7"/>
<protein>
    <recommendedName>
        <fullName evidence="4">SHS2 domain-containing protein</fullName>
    </recommendedName>
</protein>
<feature type="transmembrane region" description="Helical" evidence="1">
    <location>
        <begin position="349"/>
        <end position="372"/>
    </location>
</feature>
<dbReference type="Gene3D" id="3.30.1490.300">
    <property type="match status" value="1"/>
</dbReference>
<keyword evidence="1" id="KW-0812">Transmembrane</keyword>
<proteinExistence type="predicted"/>
<comment type="caution">
    <text evidence="2">The sequence shown here is derived from an EMBL/GenBank/DDBJ whole genome shotgun (WGS) entry which is preliminary data.</text>
</comment>
<evidence type="ECO:0000256" key="1">
    <source>
        <dbReference type="SAM" id="Phobius"/>
    </source>
</evidence>